<name>A0A100WNK8_MYCFO</name>
<dbReference type="EMBL" id="BCSZ01000013">
    <property type="protein sequence ID" value="GAT01516.1"/>
    <property type="molecule type" value="Genomic_DNA"/>
</dbReference>
<evidence type="ECO:0000313" key="3">
    <source>
        <dbReference type="Proteomes" id="UP000069705"/>
    </source>
</evidence>
<reference evidence="2 3" key="1">
    <citation type="journal article" date="2016" name="Genome Announc.">
        <title>Draft Genome Sequences of Five Rapidly Growing Mycobacterium Species, M. thermoresistibile, M. fortuitum subsp. acetamidolyticum, M. canariasense, M. brisbanense, and M. novocastrense.</title>
        <authorList>
            <person name="Katahira K."/>
            <person name="Ogura Y."/>
            <person name="Gotoh Y."/>
            <person name="Hayashi T."/>
        </authorList>
    </citation>
    <scope>NUCLEOTIDE SEQUENCE [LARGE SCALE GENOMIC DNA]</scope>
    <source>
        <strain evidence="2 3">JCM6368</strain>
    </source>
</reference>
<feature type="compositionally biased region" description="Basic and acidic residues" evidence="1">
    <location>
        <begin position="16"/>
        <end position="25"/>
    </location>
</feature>
<proteinExistence type="predicted"/>
<feature type="compositionally biased region" description="Basic and acidic residues" evidence="1">
    <location>
        <begin position="33"/>
        <end position="57"/>
    </location>
</feature>
<protein>
    <submittedName>
        <fullName evidence="2">Uncharacterized protein</fullName>
    </submittedName>
</protein>
<accession>A0A100WNK8</accession>
<comment type="caution">
    <text evidence="2">The sequence shown here is derived from an EMBL/GenBank/DDBJ whole genome shotgun (WGS) entry which is preliminary data.</text>
</comment>
<gene>
    <name evidence="2" type="ORF">RMCFA_1630</name>
</gene>
<organism evidence="2 3">
    <name type="scientific">Mycolicibacterium fortuitum subsp. acetamidolyticum</name>
    <dbReference type="NCBI Taxonomy" id="144550"/>
    <lineage>
        <taxon>Bacteria</taxon>
        <taxon>Bacillati</taxon>
        <taxon>Actinomycetota</taxon>
        <taxon>Actinomycetes</taxon>
        <taxon>Mycobacteriales</taxon>
        <taxon>Mycobacteriaceae</taxon>
        <taxon>Mycolicibacterium</taxon>
    </lineage>
</organism>
<dbReference type="Proteomes" id="UP000069705">
    <property type="component" value="Unassembled WGS sequence"/>
</dbReference>
<sequence>MRVTQQAMDQHGGRPIPKDARKVTEGQEELQVEFDRRGEDPEGPGLHESHENIADET</sequence>
<feature type="region of interest" description="Disordered" evidence="1">
    <location>
        <begin position="1"/>
        <end position="57"/>
    </location>
</feature>
<dbReference type="AlphaFoldDB" id="A0A100WNK8"/>
<reference evidence="3" key="2">
    <citation type="submission" date="2016-02" db="EMBL/GenBank/DDBJ databases">
        <title>Draft genome sequence of five rapidly growing Mycobacterium species.</title>
        <authorList>
            <person name="Katahira K."/>
            <person name="Gotou Y."/>
            <person name="Iida K."/>
            <person name="Ogura Y."/>
            <person name="Hayashi T."/>
        </authorList>
    </citation>
    <scope>NUCLEOTIDE SEQUENCE [LARGE SCALE GENOMIC DNA]</scope>
    <source>
        <strain evidence="3">JCM6368</strain>
    </source>
</reference>
<evidence type="ECO:0000313" key="2">
    <source>
        <dbReference type="EMBL" id="GAT01516.1"/>
    </source>
</evidence>
<evidence type="ECO:0000256" key="1">
    <source>
        <dbReference type="SAM" id="MobiDB-lite"/>
    </source>
</evidence>